<dbReference type="GO" id="GO:0046872">
    <property type="term" value="F:metal ion binding"/>
    <property type="evidence" value="ECO:0007669"/>
    <property type="project" value="UniProtKB-KW"/>
</dbReference>
<dbReference type="Gene3D" id="3.60.15.10">
    <property type="entry name" value="Ribonuclease Z/Hydroxyacylglutathione hydrolase-like"/>
    <property type="match status" value="1"/>
</dbReference>
<dbReference type="Proteomes" id="UP000199696">
    <property type="component" value="Unassembled WGS sequence"/>
</dbReference>
<dbReference type="InterPro" id="IPR036866">
    <property type="entry name" value="RibonucZ/Hydroxyglut_hydro"/>
</dbReference>
<keyword evidence="2" id="KW-0479">Metal-binding</keyword>
<evidence type="ECO:0000256" key="2">
    <source>
        <dbReference type="ARBA" id="ARBA00022723"/>
    </source>
</evidence>
<reference evidence="7" key="1">
    <citation type="submission" date="2016-06" db="EMBL/GenBank/DDBJ databases">
        <authorList>
            <person name="Varghese N."/>
            <person name="Submissions Spin"/>
        </authorList>
    </citation>
    <scope>NUCLEOTIDE SEQUENCE [LARGE SCALE GENOMIC DNA]</scope>
    <source>
        <strain evidence="7">DSM 44814</strain>
    </source>
</reference>
<dbReference type="SMART" id="SM00849">
    <property type="entry name" value="Lactamase_B"/>
    <property type="match status" value="1"/>
</dbReference>
<dbReference type="PANTHER" id="PTHR42978">
    <property type="entry name" value="QUORUM-QUENCHING LACTONASE YTNP-RELATED-RELATED"/>
    <property type="match status" value="1"/>
</dbReference>
<dbReference type="SUPFAM" id="SSF56281">
    <property type="entry name" value="Metallo-hydrolase/oxidoreductase"/>
    <property type="match status" value="1"/>
</dbReference>
<organism evidence="6 7">
    <name type="scientific">Micromonospora eburnea</name>
    <dbReference type="NCBI Taxonomy" id="227316"/>
    <lineage>
        <taxon>Bacteria</taxon>
        <taxon>Bacillati</taxon>
        <taxon>Actinomycetota</taxon>
        <taxon>Actinomycetes</taxon>
        <taxon>Micromonosporales</taxon>
        <taxon>Micromonosporaceae</taxon>
        <taxon>Micromonospora</taxon>
    </lineage>
</organism>
<dbReference type="InterPro" id="IPR051013">
    <property type="entry name" value="MBL_superfamily_lactonases"/>
</dbReference>
<gene>
    <name evidence="6" type="ORF">GA0070604_2486</name>
</gene>
<protein>
    <submittedName>
        <fullName evidence="6">Metallo-beta-lactamase superfamily protein</fullName>
    </submittedName>
</protein>
<evidence type="ECO:0000313" key="7">
    <source>
        <dbReference type="Proteomes" id="UP000199696"/>
    </source>
</evidence>
<proteinExistence type="inferred from homology"/>
<evidence type="ECO:0000256" key="1">
    <source>
        <dbReference type="ARBA" id="ARBA00007749"/>
    </source>
</evidence>
<dbReference type="GO" id="GO:0016787">
    <property type="term" value="F:hydrolase activity"/>
    <property type="evidence" value="ECO:0007669"/>
    <property type="project" value="UniProtKB-KW"/>
</dbReference>
<evidence type="ECO:0000313" key="6">
    <source>
        <dbReference type="EMBL" id="SCL52087.1"/>
    </source>
</evidence>
<evidence type="ECO:0000259" key="5">
    <source>
        <dbReference type="SMART" id="SM00849"/>
    </source>
</evidence>
<accession>A0A1C6UDG3</accession>
<dbReference type="OrthoDB" id="3196337at2"/>
<keyword evidence="4" id="KW-0862">Zinc</keyword>
<dbReference type="EMBL" id="FMHY01000002">
    <property type="protein sequence ID" value="SCL52087.1"/>
    <property type="molecule type" value="Genomic_DNA"/>
</dbReference>
<evidence type="ECO:0000256" key="3">
    <source>
        <dbReference type="ARBA" id="ARBA00022801"/>
    </source>
</evidence>
<dbReference type="CDD" id="cd07742">
    <property type="entry name" value="metallo-hydrolase-like_MBL-fold"/>
    <property type="match status" value="1"/>
</dbReference>
<dbReference type="STRING" id="227316.GA0070604_2486"/>
<dbReference type="InterPro" id="IPR001279">
    <property type="entry name" value="Metallo-B-lactamas"/>
</dbReference>
<dbReference type="PANTHER" id="PTHR42978:SF3">
    <property type="entry name" value="BLR3078 PROTEIN"/>
    <property type="match status" value="1"/>
</dbReference>
<name>A0A1C6UDG3_9ACTN</name>
<keyword evidence="3" id="KW-0378">Hydrolase</keyword>
<dbReference type="AlphaFoldDB" id="A0A1C6UDG3"/>
<dbReference type="Pfam" id="PF00753">
    <property type="entry name" value="Lactamase_B"/>
    <property type="match status" value="1"/>
</dbReference>
<comment type="similarity">
    <text evidence="1">Belongs to the metallo-beta-lactamase superfamily.</text>
</comment>
<feature type="domain" description="Metallo-beta-lactamase" evidence="5">
    <location>
        <begin position="30"/>
        <end position="264"/>
    </location>
</feature>
<keyword evidence="7" id="KW-1185">Reference proteome</keyword>
<sequence>MRIHHLNCGSMREIAPATDPDGALRPLPAVCHCLLIETASDGLVLVETGFGTSDIRDPEARLGQDFLGWAQPVLDPEETAVRQIERLGHSPTDVRHIVVTHLHRDHTGGLADFPHARVHLHETEHRAATVTRGDRYPQAHWAHDPHWVTYSGTDGERWFGFDKVQQLTNLPPEILLVPLAGHTEGHLAVAVRRSAGPGPAWLVHAGDAYYYRGEVAPGLPPTPPMFDALQASVETDRPLRLDNLARLRALLAEHPDQVEVVSAHDPWEFRRMSVVDSVGSAA</sequence>
<evidence type="ECO:0000256" key="4">
    <source>
        <dbReference type="ARBA" id="ARBA00022833"/>
    </source>
</evidence>